<dbReference type="EMBL" id="BAAAEU010000001">
    <property type="protein sequence ID" value="GAA0705848.1"/>
    <property type="molecule type" value="Genomic_DNA"/>
</dbReference>
<keyword evidence="3" id="KW-1185">Reference proteome</keyword>
<dbReference type="SUPFAM" id="SSF140931">
    <property type="entry name" value="Fic-like"/>
    <property type="match status" value="1"/>
</dbReference>
<dbReference type="Gene3D" id="1.20.120.1870">
    <property type="entry name" value="Fic/DOC protein, Fido domain"/>
    <property type="match status" value="1"/>
</dbReference>
<proteinExistence type="predicted"/>
<dbReference type="Pfam" id="PF02661">
    <property type="entry name" value="Fic"/>
    <property type="match status" value="1"/>
</dbReference>
<dbReference type="InterPro" id="IPR006440">
    <property type="entry name" value="Doc"/>
</dbReference>
<dbReference type="PANTHER" id="PTHR39426">
    <property type="entry name" value="HOMOLOGY TO DEATH-ON-CURING PROTEIN OF PHAGE P1"/>
    <property type="match status" value="1"/>
</dbReference>
<reference evidence="3" key="1">
    <citation type="journal article" date="2019" name="Int. J. Syst. Evol. Microbiol.">
        <title>The Global Catalogue of Microorganisms (GCM) 10K type strain sequencing project: providing services to taxonomists for standard genome sequencing and annotation.</title>
        <authorList>
            <consortium name="The Broad Institute Genomics Platform"/>
            <consortium name="The Broad Institute Genome Sequencing Center for Infectious Disease"/>
            <person name="Wu L."/>
            <person name="Ma J."/>
        </authorList>
    </citation>
    <scope>NUCLEOTIDE SEQUENCE [LARGE SCALE GENOMIC DNA]</scope>
    <source>
        <strain evidence="3">JCM 15421</strain>
    </source>
</reference>
<organism evidence="2 3">
    <name type="scientific">Dokdonella soli</name>
    <dbReference type="NCBI Taxonomy" id="529810"/>
    <lineage>
        <taxon>Bacteria</taxon>
        <taxon>Pseudomonadati</taxon>
        <taxon>Pseudomonadota</taxon>
        <taxon>Gammaproteobacteria</taxon>
        <taxon>Lysobacterales</taxon>
        <taxon>Rhodanobacteraceae</taxon>
        <taxon>Dokdonella</taxon>
    </lineage>
</organism>
<dbReference type="PROSITE" id="PS51459">
    <property type="entry name" value="FIDO"/>
    <property type="match status" value="1"/>
</dbReference>
<gene>
    <name evidence="2" type="ORF">GCM10009105_03620</name>
</gene>
<dbReference type="InterPro" id="IPR053737">
    <property type="entry name" value="Type_II_TA_Toxin"/>
</dbReference>
<accession>A0ABP3TIK2</accession>
<dbReference type="PIRSF" id="PIRSF018297">
    <property type="entry name" value="Doc"/>
    <property type="match status" value="1"/>
</dbReference>
<feature type="domain" description="Fido" evidence="1">
    <location>
        <begin position="5"/>
        <end position="123"/>
    </location>
</feature>
<protein>
    <submittedName>
        <fullName evidence="2">Type II toxin-antitoxin system death-on-curing family toxin</fullName>
    </submittedName>
</protein>
<dbReference type="Proteomes" id="UP001501523">
    <property type="component" value="Unassembled WGS sequence"/>
</dbReference>
<sequence>MIVWLEPALILAIHERQIAEHGGTQGVRDEALLESALARPRQLLAYGEPAPDLADLAAALAHGLARNHPFLDGNKRTAAVACETFLNLNGVDLVADDVELYPQYLGLAEGSLPAEDFAAWLRSHTVAVGDGRVQEPAAGYAARAPSR</sequence>
<evidence type="ECO:0000259" key="1">
    <source>
        <dbReference type="PROSITE" id="PS51459"/>
    </source>
</evidence>
<dbReference type="InterPro" id="IPR036597">
    <property type="entry name" value="Fido-like_dom_sf"/>
</dbReference>
<dbReference type="InterPro" id="IPR003812">
    <property type="entry name" value="Fido"/>
</dbReference>
<name>A0ABP3TIK2_9GAMM</name>
<evidence type="ECO:0000313" key="2">
    <source>
        <dbReference type="EMBL" id="GAA0705848.1"/>
    </source>
</evidence>
<comment type="caution">
    <text evidence="2">The sequence shown here is derived from an EMBL/GenBank/DDBJ whole genome shotgun (WGS) entry which is preliminary data.</text>
</comment>
<dbReference type="RefSeq" id="WP_343786530.1">
    <property type="nucleotide sequence ID" value="NZ_BAAAEU010000001.1"/>
</dbReference>
<dbReference type="PANTHER" id="PTHR39426:SF1">
    <property type="entry name" value="HOMOLOGY TO DEATH-ON-CURING PROTEIN OF PHAGE P1"/>
    <property type="match status" value="1"/>
</dbReference>
<dbReference type="NCBIfam" id="TIGR01550">
    <property type="entry name" value="DOC_P1"/>
    <property type="match status" value="1"/>
</dbReference>
<evidence type="ECO:0000313" key="3">
    <source>
        <dbReference type="Proteomes" id="UP001501523"/>
    </source>
</evidence>